<keyword evidence="2" id="KW-1185">Reference proteome</keyword>
<name>A0A7J9I8D3_9ROSI</name>
<dbReference type="EMBL" id="JABFAD010260715">
    <property type="protein sequence ID" value="MBA0818330.1"/>
    <property type="molecule type" value="Genomic_DNA"/>
</dbReference>
<evidence type="ECO:0000313" key="1">
    <source>
        <dbReference type="EMBL" id="MBA0818330.1"/>
    </source>
</evidence>
<dbReference type="AlphaFoldDB" id="A0A7J9I8D3"/>
<accession>A0A7J9I8D3</accession>
<evidence type="ECO:0000313" key="2">
    <source>
        <dbReference type="Proteomes" id="UP000593560"/>
    </source>
</evidence>
<gene>
    <name evidence="1" type="ORF">Gohar_021534</name>
</gene>
<protein>
    <submittedName>
        <fullName evidence="1">Uncharacterized protein</fullName>
    </submittedName>
</protein>
<organism evidence="1 2">
    <name type="scientific">Gossypium harknessii</name>
    <dbReference type="NCBI Taxonomy" id="34285"/>
    <lineage>
        <taxon>Eukaryota</taxon>
        <taxon>Viridiplantae</taxon>
        <taxon>Streptophyta</taxon>
        <taxon>Embryophyta</taxon>
        <taxon>Tracheophyta</taxon>
        <taxon>Spermatophyta</taxon>
        <taxon>Magnoliopsida</taxon>
        <taxon>eudicotyledons</taxon>
        <taxon>Gunneridae</taxon>
        <taxon>Pentapetalae</taxon>
        <taxon>rosids</taxon>
        <taxon>malvids</taxon>
        <taxon>Malvales</taxon>
        <taxon>Malvaceae</taxon>
        <taxon>Malvoideae</taxon>
        <taxon>Gossypium</taxon>
    </lineage>
</organism>
<reference evidence="1 2" key="1">
    <citation type="journal article" date="2019" name="Genome Biol. Evol.">
        <title>Insights into the evolution of the New World diploid cottons (Gossypium, subgenus Houzingenia) based on genome sequencing.</title>
        <authorList>
            <person name="Grover C.E."/>
            <person name="Arick M.A. 2nd"/>
            <person name="Thrash A."/>
            <person name="Conover J.L."/>
            <person name="Sanders W.S."/>
            <person name="Peterson D.G."/>
            <person name="Frelichowski J.E."/>
            <person name="Scheffler J.A."/>
            <person name="Scheffler B.E."/>
            <person name="Wendel J.F."/>
        </authorList>
    </citation>
    <scope>NUCLEOTIDE SEQUENCE [LARGE SCALE GENOMIC DNA]</scope>
    <source>
        <strain evidence="1">0</strain>
        <tissue evidence="1">Leaf</tissue>
    </source>
</reference>
<comment type="caution">
    <text evidence="1">The sequence shown here is derived from an EMBL/GenBank/DDBJ whole genome shotgun (WGS) entry which is preliminary data.</text>
</comment>
<sequence>MRGTTSWRRSGWQFFRICEKRTLSGELHGYFRMKFCIGAVILIGSLCLEFR</sequence>
<proteinExistence type="predicted"/>
<dbReference type="OrthoDB" id="10387869at2759"/>
<dbReference type="Proteomes" id="UP000593560">
    <property type="component" value="Unassembled WGS sequence"/>
</dbReference>
<feature type="non-terminal residue" evidence="1">
    <location>
        <position position="1"/>
    </location>
</feature>